<sequence>MVFFFIYDTEVPSSAAYAPIVSDFANKWGIQIQAISRSGKALPTWPGEWKQDVSGNFQKRIGVASHPAPLLVLFERPLLNPQRFCILNRGGILAHDEIENVYLD</sequence>
<dbReference type="AlphaFoldDB" id="A0A926FI56"/>
<dbReference type="InterPro" id="IPR039555">
    <property type="entry name" value="TraF/TrbB"/>
</dbReference>
<proteinExistence type="predicted"/>
<comment type="caution">
    <text evidence="1">The sequence shown here is derived from an EMBL/GenBank/DDBJ whole genome shotgun (WGS) entry which is preliminary data.</text>
</comment>
<reference evidence="1" key="1">
    <citation type="submission" date="2020-07" db="EMBL/GenBank/DDBJ databases">
        <title>Carbapenem Resistant Aeromonas hydrophila Carrying blacphA7 Isolated from Two Solid Organ Transplant Patients.</title>
        <authorList>
            <person name="Hilt E."/>
            <person name="Fitzwater S.P."/>
            <person name="Ward K."/>
            <person name="De St Maurice A."/>
            <person name="Chandrasekaran S."/>
            <person name="Garner O.B."/>
            <person name="Yang S."/>
        </authorList>
    </citation>
    <scope>NUCLEOTIDE SEQUENCE</scope>
    <source>
        <strain evidence="1">B-1</strain>
    </source>
</reference>
<evidence type="ECO:0000313" key="1">
    <source>
        <dbReference type="EMBL" id="MBC8674336.1"/>
    </source>
</evidence>
<accession>A0A926FI56</accession>
<protein>
    <submittedName>
        <fullName evidence="1">Conjugal transfer protein TraF</fullName>
    </submittedName>
</protein>
<dbReference type="Pfam" id="PF13728">
    <property type="entry name" value="TraF"/>
    <property type="match status" value="1"/>
</dbReference>
<dbReference type="EMBL" id="JACLAN010000014">
    <property type="protein sequence ID" value="MBC8674336.1"/>
    <property type="molecule type" value="Genomic_DNA"/>
</dbReference>
<organism evidence="1">
    <name type="scientific">Aeromonas hydrophila</name>
    <dbReference type="NCBI Taxonomy" id="644"/>
    <lineage>
        <taxon>Bacteria</taxon>
        <taxon>Pseudomonadati</taxon>
        <taxon>Pseudomonadota</taxon>
        <taxon>Gammaproteobacteria</taxon>
        <taxon>Aeromonadales</taxon>
        <taxon>Aeromonadaceae</taxon>
        <taxon>Aeromonas</taxon>
    </lineage>
</organism>
<name>A0A926FI56_AERHY</name>
<gene>
    <name evidence="1" type="primary">traF</name>
    <name evidence="1" type="ORF">H2136_20560</name>
</gene>